<keyword evidence="5 7" id="KW-0472">Membrane</keyword>
<feature type="transmembrane region" description="Helical" evidence="7">
    <location>
        <begin position="307"/>
        <end position="329"/>
    </location>
</feature>
<evidence type="ECO:0000313" key="8">
    <source>
        <dbReference type="EMBL" id="POR38979.1"/>
    </source>
</evidence>
<keyword evidence="9" id="KW-1185">Reference proteome</keyword>
<evidence type="ECO:0000256" key="6">
    <source>
        <dbReference type="SAM" id="MobiDB-lite"/>
    </source>
</evidence>
<dbReference type="Proteomes" id="UP000237481">
    <property type="component" value="Unassembled WGS sequence"/>
</dbReference>
<sequence length="761" mass="83349">MAPLCADPRQVVIALNPARRQALWKLVDEIASYMISQLETSADELGSVSPDGNPDEGDDKPAAQEGSSQDGKRQRQMQERLTGRAARQAECIQEAALKHMTEWKKEFLPKLQEIVRVEDNAKIQAERQTRREKMEKMRLDTPEDGENLISFGDVQIDKSDDVSSLQALYHPIPTRLTTIPPEDTREALGCVLLLLLSTGKYSAHSRALVLYLASALELPQTFVNKEEAEIAKSLMESSTADRSQKETMSAEAEAAKRRQENKVSRFWKVGLASVAGAAVIGVTGGLAAPLVAGAIGGIMGGVGLGGVASFLGIFWMNGALVGALFGAYAKEVEDFRFIPLDEEWGRDYQPASPEGRQQPDRRRLRVTIGINGWLSSEDDIKKPWRVLGPDTEVFALRYEMKTLLALGTALQDLVQSFAWQAFKSEVIKRTVLATLWAALWPIQVLAAASNVDNPFNRASNRSRKAGQLLADALVNRVQGERPVTLVGYSLGAAAIHACLQSLAERRAFGLVADVVLIGAPAPSAPAHWRTLRTVVSGRVFNVYSENDMILGFVYRMHSLALGVAGLQAVRGVDGLENVDLSERVSGHLRYPELTGEILKRCGFVGVRAGTEIEKDDVIRMKDDHAEGKLVDFDGPVREVKEKRKDSKVADDLRGLTISPPALSLSAQPSNPPLPKCPGEVEQTQDQETENPSQPKQRTDDEPSSALPKRPTGRDPHLARRPVGASSHRAARQLTPESSDTDDSQEGEFMTIAMEDNDDYDE</sequence>
<dbReference type="InterPro" id="IPR007941">
    <property type="entry name" value="DUF726"/>
</dbReference>
<feature type="region of interest" description="Disordered" evidence="6">
    <location>
        <begin position="44"/>
        <end position="86"/>
    </location>
</feature>
<keyword evidence="4 7" id="KW-1133">Transmembrane helix</keyword>
<feature type="compositionally biased region" description="Low complexity" evidence="6">
    <location>
        <begin position="658"/>
        <end position="668"/>
    </location>
</feature>
<evidence type="ECO:0000256" key="2">
    <source>
        <dbReference type="ARBA" id="ARBA00009824"/>
    </source>
</evidence>
<feature type="compositionally biased region" description="Basic and acidic residues" evidence="6">
    <location>
        <begin position="70"/>
        <end position="82"/>
    </location>
</feature>
<dbReference type="PANTHER" id="PTHR17920">
    <property type="entry name" value="TRANSMEMBRANE AND COILED-COIL DOMAIN-CONTAINING PROTEIN 4 TMCO4"/>
    <property type="match status" value="1"/>
</dbReference>
<gene>
    <name evidence="8" type="ORF">TPAR_00822</name>
</gene>
<name>A0A2S4L986_9HYPO</name>
<evidence type="ECO:0000256" key="3">
    <source>
        <dbReference type="ARBA" id="ARBA00022692"/>
    </source>
</evidence>
<proteinExistence type="inferred from homology"/>
<dbReference type="Pfam" id="PF05277">
    <property type="entry name" value="DUF726"/>
    <property type="match status" value="1"/>
</dbReference>
<feature type="region of interest" description="Disordered" evidence="6">
    <location>
        <begin position="641"/>
        <end position="761"/>
    </location>
</feature>
<dbReference type="SUPFAM" id="SSF53474">
    <property type="entry name" value="alpha/beta-Hydrolases"/>
    <property type="match status" value="1"/>
</dbReference>
<dbReference type="EMBL" id="PKSG01000081">
    <property type="protein sequence ID" value="POR38979.1"/>
    <property type="molecule type" value="Genomic_DNA"/>
</dbReference>
<evidence type="ECO:0000256" key="5">
    <source>
        <dbReference type="ARBA" id="ARBA00023136"/>
    </source>
</evidence>
<evidence type="ECO:0000256" key="7">
    <source>
        <dbReference type="SAM" id="Phobius"/>
    </source>
</evidence>
<accession>A0A2S4L986</accession>
<protein>
    <submittedName>
        <fullName evidence="8">Membrane protein C6F6.13c</fullName>
    </submittedName>
</protein>
<dbReference type="PANTHER" id="PTHR17920:SF22">
    <property type="entry name" value="DUF726 DOMAIN PROTEIN (AFU_ORTHOLOGUE AFUA_2G12860)"/>
    <property type="match status" value="1"/>
</dbReference>
<keyword evidence="3 7" id="KW-0812">Transmembrane</keyword>
<dbReference type="Gene3D" id="3.40.50.1820">
    <property type="entry name" value="alpha/beta hydrolase"/>
    <property type="match status" value="1"/>
</dbReference>
<feature type="compositionally biased region" description="Basic and acidic residues" evidence="6">
    <location>
        <begin position="641"/>
        <end position="653"/>
    </location>
</feature>
<evidence type="ECO:0000256" key="4">
    <source>
        <dbReference type="ARBA" id="ARBA00022989"/>
    </source>
</evidence>
<dbReference type="OrthoDB" id="277931at2759"/>
<evidence type="ECO:0000313" key="9">
    <source>
        <dbReference type="Proteomes" id="UP000237481"/>
    </source>
</evidence>
<reference evidence="8 9" key="1">
    <citation type="submission" date="2018-01" db="EMBL/GenBank/DDBJ databases">
        <title>Harnessing the power of phylogenomics to disentangle the directionality and signatures of interkingdom host jumping in the parasitic fungal genus Tolypocladium.</title>
        <authorList>
            <person name="Quandt C.A."/>
            <person name="Patterson W."/>
            <person name="Spatafora J.W."/>
        </authorList>
    </citation>
    <scope>NUCLEOTIDE SEQUENCE [LARGE SCALE GENOMIC DNA]</scope>
    <source>
        <strain evidence="8 9">NRBC 100945</strain>
    </source>
</reference>
<comment type="caution">
    <text evidence="8">The sequence shown here is derived from an EMBL/GenBank/DDBJ whole genome shotgun (WGS) entry which is preliminary data.</text>
</comment>
<feature type="region of interest" description="Disordered" evidence="6">
    <location>
        <begin position="234"/>
        <end position="256"/>
    </location>
</feature>
<feature type="transmembrane region" description="Helical" evidence="7">
    <location>
        <begin position="266"/>
        <end position="295"/>
    </location>
</feature>
<comment type="similarity">
    <text evidence="2">Belongs to the TMCO4 family.</text>
</comment>
<evidence type="ECO:0000256" key="1">
    <source>
        <dbReference type="ARBA" id="ARBA00004141"/>
    </source>
</evidence>
<dbReference type="GO" id="GO:0016020">
    <property type="term" value="C:membrane"/>
    <property type="evidence" value="ECO:0007669"/>
    <property type="project" value="UniProtKB-SubCell"/>
</dbReference>
<organism evidence="8 9">
    <name type="scientific">Tolypocladium paradoxum</name>
    <dbReference type="NCBI Taxonomy" id="94208"/>
    <lineage>
        <taxon>Eukaryota</taxon>
        <taxon>Fungi</taxon>
        <taxon>Dikarya</taxon>
        <taxon>Ascomycota</taxon>
        <taxon>Pezizomycotina</taxon>
        <taxon>Sordariomycetes</taxon>
        <taxon>Hypocreomycetidae</taxon>
        <taxon>Hypocreales</taxon>
        <taxon>Ophiocordycipitaceae</taxon>
        <taxon>Tolypocladium</taxon>
    </lineage>
</organism>
<dbReference type="InterPro" id="IPR029058">
    <property type="entry name" value="AB_hydrolase_fold"/>
</dbReference>
<dbReference type="AlphaFoldDB" id="A0A2S4L986"/>
<comment type="subcellular location">
    <subcellularLocation>
        <location evidence="1">Membrane</location>
        <topology evidence="1">Multi-pass membrane protein</topology>
    </subcellularLocation>
</comment>